<dbReference type="GO" id="GO:0072344">
    <property type="term" value="P:rescue of stalled ribosome"/>
    <property type="evidence" value="ECO:0007669"/>
    <property type="project" value="TreeGrafter"/>
</dbReference>
<evidence type="ECO:0000256" key="1">
    <source>
        <dbReference type="ARBA" id="ARBA00010835"/>
    </source>
</evidence>
<dbReference type="GO" id="GO:0003747">
    <property type="term" value="F:translation release factor activity"/>
    <property type="evidence" value="ECO:0007669"/>
    <property type="project" value="InterPro"/>
</dbReference>
<feature type="domain" description="Prokaryotic-type class I peptide chain release factors" evidence="3">
    <location>
        <begin position="16"/>
        <end position="144"/>
    </location>
</feature>
<dbReference type="RefSeq" id="WP_183338472.1">
    <property type="nucleotide sequence ID" value="NZ_JACHZG010000001.1"/>
</dbReference>
<dbReference type="InterPro" id="IPR045853">
    <property type="entry name" value="Pep_chain_release_fac_I_sf"/>
</dbReference>
<dbReference type="SUPFAM" id="SSF75620">
    <property type="entry name" value="Release factor"/>
    <property type="match status" value="1"/>
</dbReference>
<evidence type="ECO:0000256" key="2">
    <source>
        <dbReference type="SAM" id="MobiDB-lite"/>
    </source>
</evidence>
<comment type="caution">
    <text evidence="4">The sequence shown here is derived from an EMBL/GenBank/DDBJ whole genome shotgun (WGS) entry which is preliminary data.</text>
</comment>
<feature type="compositionally biased region" description="Basic residues" evidence="2">
    <location>
        <begin position="136"/>
        <end position="149"/>
    </location>
</feature>
<reference evidence="4 5" key="1">
    <citation type="submission" date="2020-08" db="EMBL/GenBank/DDBJ databases">
        <title>Sequencing the genomes of 1000 actinobacteria strains.</title>
        <authorList>
            <person name="Klenk H.-P."/>
        </authorList>
    </citation>
    <scope>NUCLEOTIDE SEQUENCE [LARGE SCALE GENOMIC DNA]</scope>
    <source>
        <strain evidence="4 5">DSM 11053</strain>
    </source>
</reference>
<evidence type="ECO:0000313" key="4">
    <source>
        <dbReference type="EMBL" id="MBB3327319.1"/>
    </source>
</evidence>
<dbReference type="EMBL" id="JACHZG010000001">
    <property type="protein sequence ID" value="MBB3327319.1"/>
    <property type="molecule type" value="Genomic_DNA"/>
</dbReference>
<dbReference type="AlphaFoldDB" id="A0A7W5P783"/>
<dbReference type="Proteomes" id="UP000565572">
    <property type="component" value="Unassembled WGS sequence"/>
</dbReference>
<dbReference type="InterPro" id="IPR000352">
    <property type="entry name" value="Pep_chain_release_fac_I"/>
</dbReference>
<dbReference type="PANTHER" id="PTHR47814">
    <property type="entry name" value="PEPTIDYL-TRNA HYDROLASE ARFB"/>
    <property type="match status" value="1"/>
</dbReference>
<proteinExistence type="inferred from homology"/>
<comment type="similarity">
    <text evidence="1">Belongs to the prokaryotic/mitochondrial release factor family.</text>
</comment>
<dbReference type="GO" id="GO:0004045">
    <property type="term" value="F:peptidyl-tRNA hydrolase activity"/>
    <property type="evidence" value="ECO:0007669"/>
    <property type="project" value="TreeGrafter"/>
</dbReference>
<dbReference type="NCBIfam" id="NF006718">
    <property type="entry name" value="PRK09256.1"/>
    <property type="match status" value="1"/>
</dbReference>
<sequence>MSDDSAYGPLRVSDALVIGPEELRWRFSRSSGPGGQGVNTADSRVELTWEPATSTAVAGLPEPLRERLLQRLAPTLVNGAVVVAASTQRAQLRNRDEARTRLAAQLRAALAPPPRSRRPTRPTRGSVERRLGAKSVRARVKAQRRRPVD</sequence>
<dbReference type="GO" id="GO:0043022">
    <property type="term" value="F:ribosome binding"/>
    <property type="evidence" value="ECO:0007669"/>
    <property type="project" value="TreeGrafter"/>
</dbReference>
<organism evidence="4 5">
    <name type="scientific">Microlunatus antarcticus</name>
    <dbReference type="NCBI Taxonomy" id="53388"/>
    <lineage>
        <taxon>Bacteria</taxon>
        <taxon>Bacillati</taxon>
        <taxon>Actinomycetota</taxon>
        <taxon>Actinomycetes</taxon>
        <taxon>Propionibacteriales</taxon>
        <taxon>Propionibacteriaceae</taxon>
        <taxon>Microlunatus</taxon>
    </lineage>
</organism>
<name>A0A7W5P783_9ACTN</name>
<evidence type="ECO:0000313" key="5">
    <source>
        <dbReference type="Proteomes" id="UP000565572"/>
    </source>
</evidence>
<accession>A0A7W5P783</accession>
<dbReference type="PANTHER" id="PTHR47814:SF1">
    <property type="entry name" value="PEPTIDYL-TRNA HYDROLASE ARFB"/>
    <property type="match status" value="1"/>
</dbReference>
<gene>
    <name evidence="4" type="ORF">FHX39_002263</name>
</gene>
<dbReference type="Pfam" id="PF00472">
    <property type="entry name" value="RF-1"/>
    <property type="match status" value="1"/>
</dbReference>
<dbReference type="Gene3D" id="3.30.160.20">
    <property type="match status" value="1"/>
</dbReference>
<evidence type="ECO:0000259" key="3">
    <source>
        <dbReference type="Pfam" id="PF00472"/>
    </source>
</evidence>
<feature type="region of interest" description="Disordered" evidence="2">
    <location>
        <begin position="106"/>
        <end position="149"/>
    </location>
</feature>
<protein>
    <submittedName>
        <fullName evidence="4">Ribosome-associated protein</fullName>
    </submittedName>
</protein>
<keyword evidence="5" id="KW-1185">Reference proteome</keyword>